<feature type="domain" description="Ig-like" evidence="13">
    <location>
        <begin position="906"/>
        <end position="1027"/>
    </location>
</feature>
<keyword evidence="5 11" id="KW-1133">Transmembrane helix</keyword>
<evidence type="ECO:0000256" key="4">
    <source>
        <dbReference type="ARBA" id="ARBA00022737"/>
    </source>
</evidence>
<evidence type="ECO:0000259" key="13">
    <source>
        <dbReference type="PROSITE" id="PS50835"/>
    </source>
</evidence>
<dbReference type="EMBL" id="CAAE01014781">
    <property type="protein sequence ID" value="CAG05879.1"/>
    <property type="molecule type" value="Genomic_DNA"/>
</dbReference>
<feature type="signal peptide" evidence="12">
    <location>
        <begin position="1"/>
        <end position="17"/>
    </location>
</feature>
<gene>
    <name evidence="14" type="ORF">GSTENG00026046001</name>
</gene>
<dbReference type="InterPro" id="IPR036179">
    <property type="entry name" value="Ig-like_dom_sf"/>
</dbReference>
<keyword evidence="6 11" id="KW-0472">Membrane</keyword>
<dbReference type="InterPro" id="IPR013106">
    <property type="entry name" value="Ig_V-set"/>
</dbReference>
<organism evidence="14">
    <name type="scientific">Tetraodon nigroviridis</name>
    <name type="common">Spotted green pufferfish</name>
    <name type="synonym">Chelonodon nigroviridis</name>
    <dbReference type="NCBI Taxonomy" id="99883"/>
    <lineage>
        <taxon>Eukaryota</taxon>
        <taxon>Metazoa</taxon>
        <taxon>Chordata</taxon>
        <taxon>Craniata</taxon>
        <taxon>Vertebrata</taxon>
        <taxon>Euteleostomi</taxon>
        <taxon>Actinopterygii</taxon>
        <taxon>Neopterygii</taxon>
        <taxon>Teleostei</taxon>
        <taxon>Neoteleostei</taxon>
        <taxon>Acanthomorphata</taxon>
        <taxon>Eupercaria</taxon>
        <taxon>Tetraodontiformes</taxon>
        <taxon>Tetradontoidea</taxon>
        <taxon>Tetraodontidae</taxon>
        <taxon>Tetraodon</taxon>
    </lineage>
</organism>
<feature type="chain" id="PRO_5004243309" description="Immunoglobulin superfamily member 3" evidence="12">
    <location>
        <begin position="18"/>
        <end position="1178"/>
    </location>
</feature>
<evidence type="ECO:0000256" key="10">
    <source>
        <dbReference type="SAM" id="MobiDB-lite"/>
    </source>
</evidence>
<accession>Q4S0F3</accession>
<dbReference type="FunFam" id="2.60.40.10:FF:000491">
    <property type="entry name" value="Immunoglobulin superfamily, member 3"/>
    <property type="match status" value="1"/>
</dbReference>
<evidence type="ECO:0000256" key="6">
    <source>
        <dbReference type="ARBA" id="ARBA00023136"/>
    </source>
</evidence>
<dbReference type="CDD" id="cd00099">
    <property type="entry name" value="IgV"/>
    <property type="match status" value="1"/>
</dbReference>
<evidence type="ECO:0000256" key="7">
    <source>
        <dbReference type="ARBA" id="ARBA00023157"/>
    </source>
</evidence>
<dbReference type="SMART" id="SM00406">
    <property type="entry name" value="IGv"/>
    <property type="match status" value="5"/>
</dbReference>
<reference evidence="14" key="1">
    <citation type="journal article" date="2004" name="Nature">
        <title>Genome duplication in the teleost fish Tetraodon nigroviridis reveals the early vertebrate proto-karyotype.</title>
        <authorList>
            <person name="Jaillon O."/>
            <person name="Aury J.-M."/>
            <person name="Brunet F."/>
            <person name="Petit J.-L."/>
            <person name="Stange-Thomann N."/>
            <person name="Mauceli E."/>
            <person name="Bouneau L."/>
            <person name="Fischer C."/>
            <person name="Ozouf-Costaz C."/>
            <person name="Bernot A."/>
            <person name="Nicaud S."/>
            <person name="Jaffe D."/>
            <person name="Fisher S."/>
            <person name="Lutfalla G."/>
            <person name="Dossat C."/>
            <person name="Segurens B."/>
            <person name="Dasilva C."/>
            <person name="Salanoubat M."/>
            <person name="Levy M."/>
            <person name="Boudet N."/>
            <person name="Castellano S."/>
            <person name="Anthouard V."/>
            <person name="Jubin C."/>
            <person name="Castelli V."/>
            <person name="Katinka M."/>
            <person name="Vacherie B."/>
            <person name="Biemont C."/>
            <person name="Skalli Z."/>
            <person name="Cattolico L."/>
            <person name="Poulain J."/>
            <person name="De Berardinis V."/>
            <person name="Cruaud C."/>
            <person name="Duprat S."/>
            <person name="Brottier P."/>
            <person name="Coutanceau J.-P."/>
            <person name="Gouzy J."/>
            <person name="Parra G."/>
            <person name="Lardier G."/>
            <person name="Chapple C."/>
            <person name="McKernan K.J."/>
            <person name="McEwan P."/>
            <person name="Bosak S."/>
            <person name="Kellis M."/>
            <person name="Volff J.-N."/>
            <person name="Guigo R."/>
            <person name="Zody M.C."/>
            <person name="Mesirov J."/>
            <person name="Lindblad-Toh K."/>
            <person name="Birren B."/>
            <person name="Nusbaum C."/>
            <person name="Kahn D."/>
            <person name="Robinson-Rechavi M."/>
            <person name="Laudet V."/>
            <person name="Schachter V."/>
            <person name="Quetier F."/>
            <person name="Saurin W."/>
            <person name="Scarpelli C."/>
            <person name="Wincker P."/>
            <person name="Lander E.S."/>
            <person name="Weissenbach J."/>
            <person name="Roest Crollius H."/>
        </authorList>
    </citation>
    <scope>NUCLEOTIDE SEQUENCE [LARGE SCALE GENOMIC DNA]</scope>
</reference>
<feature type="non-terminal residue" evidence="14">
    <location>
        <position position="1178"/>
    </location>
</feature>
<dbReference type="InterPro" id="IPR051102">
    <property type="entry name" value="IgSF_V-set/TM_domain"/>
</dbReference>
<dbReference type="KEGG" id="tng:GSTEN00026046G001"/>
<feature type="domain" description="Ig-like" evidence="13">
    <location>
        <begin position="6"/>
        <end position="129"/>
    </location>
</feature>
<feature type="transmembrane region" description="Helical" evidence="11">
    <location>
        <begin position="1108"/>
        <end position="1131"/>
    </location>
</feature>
<dbReference type="FunFam" id="2.60.40.10:FF:000604">
    <property type="entry name" value="immunoglobulin superfamily member 3"/>
    <property type="match status" value="1"/>
</dbReference>
<evidence type="ECO:0000256" key="11">
    <source>
        <dbReference type="SAM" id="Phobius"/>
    </source>
</evidence>
<dbReference type="PROSITE" id="PS50835">
    <property type="entry name" value="IG_LIKE"/>
    <property type="match status" value="7"/>
</dbReference>
<dbReference type="FunFam" id="2.60.40.10:FF:002170">
    <property type="entry name" value="Immunoglobulin superfamily, member 3"/>
    <property type="match status" value="1"/>
</dbReference>
<dbReference type="SUPFAM" id="SSF48726">
    <property type="entry name" value="Immunoglobulin"/>
    <property type="match status" value="7"/>
</dbReference>
<feature type="domain" description="Ig-like" evidence="13">
    <location>
        <begin position="668"/>
        <end position="779"/>
    </location>
</feature>
<sequence>LFPFLPSFSFVAGVAVAQRVVTVQGGPLIRTEGSHVTIWCNVTGYKQGTVQDFEWSIYLSSAPDREIRIISTAQPNYAYAVYAQRVNSKEIYVERLSRDSAVLHITKLQANDQGLFECYTPNTDDRYLGSYSAPCEPHRMMSKDKYSQSSRRDDIRGEGRRKVEDCRRKGHPPNMAIVFVLILRTSLLVRGPNSHLNSKPLPRVLTYETPIYPHLAVPECSGRVTTLAKTDGNQAYRVFHPWPDYAVIADSLTVVAPAQTLSKVEGDTLQLTCEVSRTTIQHTHLSVGWYLRSPEDAAAPPQELVTLSRDFVLRSGGTYRQRMAAGDLRLDKTSATAYRLTIHKLQPIDQGLLYCQAAEWIQDTDGTWFAMTRKQSDKTQLRIQPTDRDFSIQVSTDRRSFTAGEPLELRCTIEAQNVPERFFSVSWVFSSSPVAVVGPSAVPILGPEYVAREAAGHMTVRKESANVHLLKLQHLHPKDAGKYICRVTEREKTPTGDFIDRSKRSRNVQISVQPLKAAKVVKVGEPEAGRESNITVALSSNISEVVEGDAIQLTCLVSFTAGPLSVVWHWTDKQGKRPIQEVASVDRDGTVSHGPAYGERASFGEIRVEKVQSDTFTLSLYNTVPGDEGQYHCTATEWLQIGTEPELSWKNVGENSVNRTVTVKTVESSFMVSASSRTPSVTFGDSFDLLCLVKPRHNPRVPASVTWRFMPASTDTDSEDRGDFKDLVTFTREGTLQWGEQLLGLGTRTTVDRSHSNTNFRLSVTRAGRREAGKYQCTAVLWRRNYNNSWSRVANRTSNLLGISVIQPESKLQVQKTNQSQAYLEDSRVRINCSISAQTSQDSQHAVLWPRGRAPRLYVLTLNRAESSDSGTYYCLVEEWLSDPDGAWYRVSRDTSGFTEVLVRRPEVRLQVEETETNVTVKESDSIRLGCSIPSQSSRDSRFSVSWYVDRSENEDNADQSVDGNRKRECVFSIGHDAVFGNGNCNLREGSALTSRLQFERMASDQYGLTIHQARPSDAGQYYCRVEEWLLSPRNAWYRLTANNSGFTIVNVLQQGRSRTRLTYVHTVTDDVVKATHCLAFKLMMSSKPCVCLPTVSSIQSVVCSNEALFYFVFFYPFPIFAILLIALLFVRYKSRSNSKSQEGKNGAPLLWIKEPHLSYSPTCLDPPALSLHPGSVD</sequence>
<dbReference type="InterPro" id="IPR007110">
    <property type="entry name" value="Ig-like_dom"/>
</dbReference>
<dbReference type="InterPro" id="IPR013783">
    <property type="entry name" value="Ig-like_fold"/>
</dbReference>
<evidence type="ECO:0000256" key="9">
    <source>
        <dbReference type="ARBA" id="ARBA00067302"/>
    </source>
</evidence>
<dbReference type="AlphaFoldDB" id="Q4S0F3"/>
<dbReference type="OrthoDB" id="8721173at2759"/>
<feature type="region of interest" description="Disordered" evidence="10">
    <location>
        <begin position="139"/>
        <end position="167"/>
    </location>
</feature>
<comment type="subcellular location">
    <subcellularLocation>
        <location evidence="1">Membrane</location>
        <topology evidence="1">Single-pass type I membrane protein</topology>
    </subcellularLocation>
</comment>
<comment type="caution">
    <text evidence="14">The sequence shown here is derived from an EMBL/GenBank/DDBJ whole genome shotgun (WGS) entry which is preliminary data.</text>
</comment>
<evidence type="ECO:0000313" key="14">
    <source>
        <dbReference type="EMBL" id="CAG05879.1"/>
    </source>
</evidence>
<keyword evidence="4" id="KW-0677">Repeat</keyword>
<dbReference type="Gene3D" id="2.60.40.10">
    <property type="entry name" value="Immunoglobulins"/>
    <property type="match status" value="6"/>
</dbReference>
<feature type="non-terminal residue" evidence="14">
    <location>
        <position position="1"/>
    </location>
</feature>
<feature type="domain" description="Ig-like" evidence="13">
    <location>
        <begin position="385"/>
        <end position="495"/>
    </location>
</feature>
<dbReference type="InterPro" id="IPR003599">
    <property type="entry name" value="Ig_sub"/>
</dbReference>
<dbReference type="FunFam" id="2.60.40.10:FF:000191">
    <property type="entry name" value="Immunoglobulin superfamily member 3"/>
    <property type="match status" value="1"/>
</dbReference>
<keyword evidence="7" id="KW-1015">Disulfide bond</keyword>
<feature type="domain" description="Ig-like" evidence="13">
    <location>
        <begin position="526"/>
        <end position="662"/>
    </location>
</feature>
<evidence type="ECO:0000256" key="12">
    <source>
        <dbReference type="SAM" id="SignalP"/>
    </source>
</evidence>
<dbReference type="GO" id="GO:0016020">
    <property type="term" value="C:membrane"/>
    <property type="evidence" value="ECO:0007669"/>
    <property type="project" value="UniProtKB-SubCell"/>
</dbReference>
<keyword evidence="8" id="KW-0393">Immunoglobulin domain</keyword>
<evidence type="ECO:0000256" key="8">
    <source>
        <dbReference type="ARBA" id="ARBA00023319"/>
    </source>
</evidence>
<dbReference type="Pfam" id="PF07686">
    <property type="entry name" value="V-set"/>
    <property type="match status" value="2"/>
</dbReference>
<proteinExistence type="predicted"/>
<dbReference type="SMART" id="SM00409">
    <property type="entry name" value="IG"/>
    <property type="match status" value="7"/>
</dbReference>
<reference evidence="14" key="2">
    <citation type="submission" date="2004-02" db="EMBL/GenBank/DDBJ databases">
        <authorList>
            <consortium name="Genoscope"/>
            <consortium name="Whitehead Institute Centre for Genome Research"/>
        </authorList>
    </citation>
    <scope>NUCLEOTIDE SEQUENCE</scope>
</reference>
<feature type="domain" description="Ig-like" evidence="13">
    <location>
        <begin position="808"/>
        <end position="896"/>
    </location>
</feature>
<feature type="domain" description="Ig-like" evidence="13">
    <location>
        <begin position="243"/>
        <end position="357"/>
    </location>
</feature>
<evidence type="ECO:0000256" key="5">
    <source>
        <dbReference type="ARBA" id="ARBA00022989"/>
    </source>
</evidence>
<evidence type="ECO:0000256" key="1">
    <source>
        <dbReference type="ARBA" id="ARBA00004479"/>
    </source>
</evidence>
<name>Q4S0F3_TETNG</name>
<evidence type="ECO:0000256" key="3">
    <source>
        <dbReference type="ARBA" id="ARBA00022729"/>
    </source>
</evidence>
<dbReference type="PANTHER" id="PTHR12207">
    <property type="entry name" value="V-SET AND TRANSMEMBRANE DOMAIN-CONTAINING PROTEIN"/>
    <property type="match status" value="1"/>
</dbReference>
<keyword evidence="2 11" id="KW-0812">Transmembrane</keyword>
<evidence type="ECO:0000256" key="2">
    <source>
        <dbReference type="ARBA" id="ARBA00022692"/>
    </source>
</evidence>
<protein>
    <recommendedName>
        <fullName evidence="9">Immunoglobulin superfamily member 3</fullName>
    </recommendedName>
</protein>
<keyword evidence="3 12" id="KW-0732">Signal</keyword>